<dbReference type="InParanoid" id="A0A1B1AF21"/>
<gene>
    <name evidence="3" type="ORF">ATE48_04125</name>
</gene>
<feature type="signal peptide" evidence="2">
    <location>
        <begin position="1"/>
        <end position="21"/>
    </location>
</feature>
<feature type="chain" id="PRO_5008518688" description="Spondin domain-containing protein" evidence="2">
    <location>
        <begin position="22"/>
        <end position="184"/>
    </location>
</feature>
<dbReference type="KEGG" id="cbot:ATE48_04125"/>
<reference evidence="3 4" key="1">
    <citation type="submission" date="2015-11" db="EMBL/GenBank/DDBJ databases">
        <title>Whole-Genome Sequence of Candidatus Oderbacter manganicum from the National Park Lower Oder Valley, Germany.</title>
        <authorList>
            <person name="Braun B."/>
            <person name="Liere K."/>
            <person name="Szewzyk U."/>
        </authorList>
    </citation>
    <scope>NUCLEOTIDE SEQUENCE [LARGE SCALE GENOMIC DNA]</scope>
    <source>
        <strain evidence="3 4">OTSz_A_272</strain>
    </source>
</reference>
<protein>
    <recommendedName>
        <fullName evidence="5">Spondin domain-containing protein</fullName>
    </recommendedName>
</protein>
<dbReference type="AlphaFoldDB" id="A0A1B1AF21"/>
<dbReference type="OrthoDB" id="8479757at2"/>
<dbReference type="STRING" id="1759059.ATE48_04125"/>
<dbReference type="RefSeq" id="WP_066768083.1">
    <property type="nucleotide sequence ID" value="NZ_CP013244.1"/>
</dbReference>
<proteinExistence type="predicted"/>
<evidence type="ECO:0000256" key="1">
    <source>
        <dbReference type="SAM" id="MobiDB-lite"/>
    </source>
</evidence>
<dbReference type="EMBL" id="CP013244">
    <property type="protein sequence ID" value="ANP45159.1"/>
    <property type="molecule type" value="Genomic_DNA"/>
</dbReference>
<accession>A0A1B1AF21</accession>
<dbReference type="PROSITE" id="PS51257">
    <property type="entry name" value="PROKAR_LIPOPROTEIN"/>
    <property type="match status" value="1"/>
</dbReference>
<name>A0A1B1AF21_9PROT</name>
<feature type="region of interest" description="Disordered" evidence="1">
    <location>
        <begin position="21"/>
        <end position="41"/>
    </location>
</feature>
<evidence type="ECO:0000313" key="3">
    <source>
        <dbReference type="EMBL" id="ANP45159.1"/>
    </source>
</evidence>
<evidence type="ECO:0000256" key="2">
    <source>
        <dbReference type="SAM" id="SignalP"/>
    </source>
</evidence>
<evidence type="ECO:0008006" key="5">
    <source>
        <dbReference type="Google" id="ProtNLM"/>
    </source>
</evidence>
<sequence>MIVRVALVALALALAGCNQQASTPDAADAGPQLDAPAPESEPSRVFAAANDAARAVSAELTVSVTQELPDAADADIQERLSLRGGNGLSVNAAVTGAISPATQVGGQTLRALLNIAVEEPQVLVYRVSDAAGSPGLCTEGTPAYVVVWEPSAPGDASMKILGVTGGAPGAGDSRACPMLEYRRS</sequence>
<dbReference type="Proteomes" id="UP000092498">
    <property type="component" value="Chromosome"/>
</dbReference>
<evidence type="ECO:0000313" key="4">
    <source>
        <dbReference type="Proteomes" id="UP000092498"/>
    </source>
</evidence>
<keyword evidence="4" id="KW-1185">Reference proteome</keyword>
<keyword evidence="2" id="KW-0732">Signal</keyword>
<organism evidence="3 4">
    <name type="scientific">Candidatus Viadribacter manganicus</name>
    <dbReference type="NCBI Taxonomy" id="1759059"/>
    <lineage>
        <taxon>Bacteria</taxon>
        <taxon>Pseudomonadati</taxon>
        <taxon>Pseudomonadota</taxon>
        <taxon>Alphaproteobacteria</taxon>
        <taxon>Hyphomonadales</taxon>
        <taxon>Hyphomonadaceae</taxon>
        <taxon>Candidatus Viadribacter</taxon>
    </lineage>
</organism>